<dbReference type="GO" id="GO:0005886">
    <property type="term" value="C:plasma membrane"/>
    <property type="evidence" value="ECO:0007669"/>
    <property type="project" value="TreeGrafter"/>
</dbReference>
<dbReference type="NCBIfam" id="NF038013">
    <property type="entry name" value="AceTr_1"/>
    <property type="match status" value="1"/>
</dbReference>
<dbReference type="GO" id="GO:0015123">
    <property type="term" value="F:acetate transmembrane transporter activity"/>
    <property type="evidence" value="ECO:0007669"/>
    <property type="project" value="TreeGrafter"/>
</dbReference>
<dbReference type="InterPro" id="IPR000791">
    <property type="entry name" value="Gpr1/Fun34/SatP-like"/>
</dbReference>
<comment type="similarity">
    <text evidence="2">Belongs to the acetate uptake transporter (AceTr) (TC 2.A.96) family.</text>
</comment>
<gene>
    <name evidence="7" type="ORF">BB560_000643</name>
</gene>
<evidence type="ECO:0000256" key="6">
    <source>
        <dbReference type="SAM" id="Phobius"/>
    </source>
</evidence>
<feature type="transmembrane region" description="Helical" evidence="6">
    <location>
        <begin position="100"/>
        <end position="122"/>
    </location>
</feature>
<evidence type="ECO:0000313" key="7">
    <source>
        <dbReference type="EMBL" id="PVV04844.1"/>
    </source>
</evidence>
<evidence type="ECO:0000256" key="2">
    <source>
        <dbReference type="ARBA" id="ARBA00005587"/>
    </source>
</evidence>
<proteinExistence type="inferred from homology"/>
<accession>A0A2T9ZJT1</accession>
<comment type="caution">
    <text evidence="7">The sequence shown here is derived from an EMBL/GenBank/DDBJ whole genome shotgun (WGS) entry which is preliminary data.</text>
</comment>
<dbReference type="InterPro" id="IPR051633">
    <property type="entry name" value="AceTr"/>
</dbReference>
<feature type="transmembrane region" description="Helical" evidence="6">
    <location>
        <begin position="38"/>
        <end position="61"/>
    </location>
</feature>
<feature type="transmembrane region" description="Helical" evidence="6">
    <location>
        <begin position="73"/>
        <end position="94"/>
    </location>
</feature>
<evidence type="ECO:0000256" key="4">
    <source>
        <dbReference type="ARBA" id="ARBA00022989"/>
    </source>
</evidence>
<keyword evidence="8" id="KW-1185">Reference proteome</keyword>
<keyword evidence="4 6" id="KW-1133">Transmembrane helix</keyword>
<dbReference type="PANTHER" id="PTHR31123">
    <property type="entry name" value="ACCUMULATION OF DYADS PROTEIN 2-RELATED"/>
    <property type="match status" value="1"/>
</dbReference>
<dbReference type="Pfam" id="PF01184">
    <property type="entry name" value="Gpr1_Fun34_YaaH"/>
    <property type="match status" value="1"/>
</dbReference>
<protein>
    <submittedName>
        <fullName evidence="7">Uncharacterized protein</fullName>
    </submittedName>
</protein>
<evidence type="ECO:0000256" key="3">
    <source>
        <dbReference type="ARBA" id="ARBA00022692"/>
    </source>
</evidence>
<comment type="subcellular location">
    <subcellularLocation>
        <location evidence="1">Membrane</location>
        <topology evidence="1">Multi-pass membrane protein</topology>
    </subcellularLocation>
</comment>
<keyword evidence="3 6" id="KW-0812">Transmembrane</keyword>
<dbReference type="Proteomes" id="UP000245609">
    <property type="component" value="Unassembled WGS sequence"/>
</dbReference>
<evidence type="ECO:0000313" key="8">
    <source>
        <dbReference type="Proteomes" id="UP000245609"/>
    </source>
</evidence>
<organism evidence="7 8">
    <name type="scientific">Smittium megazygosporum</name>
    <dbReference type="NCBI Taxonomy" id="133381"/>
    <lineage>
        <taxon>Eukaryota</taxon>
        <taxon>Fungi</taxon>
        <taxon>Fungi incertae sedis</taxon>
        <taxon>Zoopagomycota</taxon>
        <taxon>Kickxellomycotina</taxon>
        <taxon>Harpellomycetes</taxon>
        <taxon>Harpellales</taxon>
        <taxon>Legeriomycetaceae</taxon>
        <taxon>Smittium</taxon>
    </lineage>
</organism>
<reference evidence="7 8" key="1">
    <citation type="journal article" date="2018" name="MBio">
        <title>Comparative Genomics Reveals the Core Gene Toolbox for the Fungus-Insect Symbiosis.</title>
        <authorList>
            <person name="Wang Y."/>
            <person name="Stata M."/>
            <person name="Wang W."/>
            <person name="Stajich J.E."/>
            <person name="White M.M."/>
            <person name="Moncalvo J.M."/>
        </authorList>
    </citation>
    <scope>NUCLEOTIDE SEQUENCE [LARGE SCALE GENOMIC DNA]</scope>
    <source>
        <strain evidence="7 8">SC-DP-2</strain>
    </source>
</reference>
<dbReference type="AlphaFoldDB" id="A0A2T9ZJT1"/>
<dbReference type="PANTHER" id="PTHR31123:SF1">
    <property type="entry name" value="ACCUMULATION OF DYADS PROTEIN 2-RELATED"/>
    <property type="match status" value="1"/>
</dbReference>
<evidence type="ECO:0000256" key="5">
    <source>
        <dbReference type="ARBA" id="ARBA00023136"/>
    </source>
</evidence>
<name>A0A2T9ZJT1_9FUNG</name>
<feature type="transmembrane region" description="Helical" evidence="6">
    <location>
        <begin position="129"/>
        <end position="150"/>
    </location>
</feature>
<dbReference type="OrthoDB" id="3648309at2759"/>
<evidence type="ECO:0000256" key="1">
    <source>
        <dbReference type="ARBA" id="ARBA00004141"/>
    </source>
</evidence>
<sequence length="206" mass="22128">MSKIRAAPLGLLGFASTTIVLSLHNAGFGLPYGSPNSVVIGLAVFYGGLAQLLAGMWEFVYGTTFTGCVFTSYGAFWLSWSAISIPFFGVQAGFSKNQNATSAVSIGMFLMSWTIVTFIFLIATFRTNLITVAVFSFLFITFILLTIGDWTVTKGVVRAGGTMGIITAILAYYDAFTQLVPLNIGFVKKLSAPLVKPKNLDDLSPE</sequence>
<keyword evidence="5 6" id="KW-0472">Membrane</keyword>
<dbReference type="EMBL" id="MBFS01000072">
    <property type="protein sequence ID" value="PVV04844.1"/>
    <property type="molecule type" value="Genomic_DNA"/>
</dbReference>
<dbReference type="STRING" id="133381.A0A2T9ZJT1"/>